<dbReference type="Gene3D" id="3.40.50.620">
    <property type="entry name" value="HUPs"/>
    <property type="match status" value="2"/>
</dbReference>
<evidence type="ECO:0000256" key="1">
    <source>
        <dbReference type="ARBA" id="ARBA00008791"/>
    </source>
</evidence>
<dbReference type="CDD" id="cd00293">
    <property type="entry name" value="USP-like"/>
    <property type="match status" value="2"/>
</dbReference>
<gene>
    <name evidence="3" type="ORF">CRP01_14050</name>
</gene>
<feature type="domain" description="UspA" evidence="2">
    <location>
        <begin position="20"/>
        <end position="160"/>
    </location>
</feature>
<dbReference type="SUPFAM" id="SSF52402">
    <property type="entry name" value="Adenine nucleotide alpha hydrolases-like"/>
    <property type="match status" value="2"/>
</dbReference>
<sequence>MILITYWNHRQSKPKAMKNFQRILIALDHSVFDEKMIRYFNTFSHLIAPEKVHFIYVDHDLEIPPGMEIIYNDEAGNPLSKDELLRTALERKVETGYTQRHGAEVTIDILEGDPLKEILHWVKVKEADLLIVGNKKMSEGSGVMAKKIARHADCAVLFVPETSQENIRKMLVPVDFSDHSKLAMQGAIDLAAELENVEVTAFNTYDVPMTGNPSINLSYERVKEDIKAFKREALEKFILHFDTRGVTLSSDLAVNEKGNPAKQIYAQAVKGSYDLIVIGAKGHSTLERVFLGSVTEKLLGLDKEIPVLVLRK</sequence>
<dbReference type="PANTHER" id="PTHR46268:SF6">
    <property type="entry name" value="UNIVERSAL STRESS PROTEIN UP12"/>
    <property type="match status" value="1"/>
</dbReference>
<accession>A0A2D0NCG8</accession>
<evidence type="ECO:0000313" key="4">
    <source>
        <dbReference type="Proteomes" id="UP000223913"/>
    </source>
</evidence>
<organism evidence="3 4">
    <name type="scientific">Flavilitoribacter nigricans (strain ATCC 23147 / DSM 23189 / NBRC 102662 / NCIMB 1420 / SS-2)</name>
    <name type="common">Lewinella nigricans</name>
    <dbReference type="NCBI Taxonomy" id="1122177"/>
    <lineage>
        <taxon>Bacteria</taxon>
        <taxon>Pseudomonadati</taxon>
        <taxon>Bacteroidota</taxon>
        <taxon>Saprospiria</taxon>
        <taxon>Saprospirales</taxon>
        <taxon>Lewinellaceae</taxon>
        <taxon>Flavilitoribacter</taxon>
    </lineage>
</organism>
<dbReference type="Proteomes" id="UP000223913">
    <property type="component" value="Unassembled WGS sequence"/>
</dbReference>
<dbReference type="Pfam" id="PF00582">
    <property type="entry name" value="Usp"/>
    <property type="match status" value="2"/>
</dbReference>
<name>A0A2D0NCG8_FLAN2</name>
<dbReference type="EMBL" id="PDUD01000019">
    <property type="protein sequence ID" value="PHN06088.1"/>
    <property type="molecule type" value="Genomic_DNA"/>
</dbReference>
<comment type="similarity">
    <text evidence="1">Belongs to the universal stress protein A family.</text>
</comment>
<evidence type="ECO:0000313" key="3">
    <source>
        <dbReference type="EMBL" id="PHN06088.1"/>
    </source>
</evidence>
<dbReference type="OrthoDB" id="1522996at2"/>
<evidence type="ECO:0000259" key="2">
    <source>
        <dbReference type="Pfam" id="PF00582"/>
    </source>
</evidence>
<dbReference type="InterPro" id="IPR006016">
    <property type="entry name" value="UspA"/>
</dbReference>
<proteinExistence type="inferred from homology"/>
<keyword evidence="4" id="KW-1185">Reference proteome</keyword>
<dbReference type="AlphaFoldDB" id="A0A2D0NCG8"/>
<dbReference type="PRINTS" id="PR01438">
    <property type="entry name" value="UNVRSLSTRESS"/>
</dbReference>
<comment type="caution">
    <text evidence="3">The sequence shown here is derived from an EMBL/GenBank/DDBJ whole genome shotgun (WGS) entry which is preliminary data.</text>
</comment>
<dbReference type="InterPro" id="IPR014729">
    <property type="entry name" value="Rossmann-like_a/b/a_fold"/>
</dbReference>
<dbReference type="InterPro" id="IPR006015">
    <property type="entry name" value="Universal_stress_UspA"/>
</dbReference>
<reference evidence="3 4" key="1">
    <citation type="submission" date="2017-10" db="EMBL/GenBank/DDBJ databases">
        <title>The draft genome sequence of Lewinella nigricans NBRC 102662.</title>
        <authorList>
            <person name="Wang K."/>
        </authorList>
    </citation>
    <scope>NUCLEOTIDE SEQUENCE [LARGE SCALE GENOMIC DNA]</scope>
    <source>
        <strain evidence="3 4">NBRC 102662</strain>
    </source>
</reference>
<dbReference type="PANTHER" id="PTHR46268">
    <property type="entry name" value="STRESS RESPONSE PROTEIN NHAX"/>
    <property type="match status" value="1"/>
</dbReference>
<feature type="domain" description="UspA" evidence="2">
    <location>
        <begin position="167"/>
        <end position="310"/>
    </location>
</feature>
<protein>
    <recommendedName>
        <fullName evidence="2">UspA domain-containing protein</fullName>
    </recommendedName>
</protein>